<dbReference type="PANTHER" id="PTHR34537">
    <property type="entry name" value="OS08G0459300 PROTEIN"/>
    <property type="match status" value="1"/>
</dbReference>
<accession>A0AB40BT65</accession>
<keyword evidence="1" id="KW-1185">Reference proteome</keyword>
<evidence type="ECO:0000313" key="2">
    <source>
        <dbReference type="RefSeq" id="XP_039130626.1"/>
    </source>
</evidence>
<sequence length="167" mass="18809">MRCGSIFAFSGNENFLMNLPALLSIRRDLGERKRKKKKVDKRNQFFVVVSVLVHQMWNPNKSLNAIPHLLHLSLLINLQVSAEVHGKPANEIVDIINQNRTSNKLPKLYDSAGLGCMALQYISECTVGEWVASCSQRASSKCTIEDVFWPNEEKSFNANTPGDYICP</sequence>
<reference evidence="2" key="1">
    <citation type="submission" date="2025-08" db="UniProtKB">
        <authorList>
            <consortium name="RefSeq"/>
        </authorList>
    </citation>
    <scope>IDENTIFICATION</scope>
</reference>
<name>A0AB40BT65_DIOCR</name>
<dbReference type="AlphaFoldDB" id="A0AB40BT65"/>
<dbReference type="PANTHER" id="PTHR34537:SF2">
    <property type="entry name" value="FERREDOXIN-LIKE PROTEIN"/>
    <property type="match status" value="1"/>
</dbReference>
<dbReference type="GeneID" id="120267013"/>
<dbReference type="Proteomes" id="UP001515500">
    <property type="component" value="Chromosome 8"/>
</dbReference>
<evidence type="ECO:0000313" key="1">
    <source>
        <dbReference type="Proteomes" id="UP001515500"/>
    </source>
</evidence>
<gene>
    <name evidence="2" type="primary">LOC120267013</name>
</gene>
<organism evidence="1 2">
    <name type="scientific">Dioscorea cayennensis subsp. rotundata</name>
    <name type="common">White Guinea yam</name>
    <name type="synonym">Dioscorea rotundata</name>
    <dbReference type="NCBI Taxonomy" id="55577"/>
    <lineage>
        <taxon>Eukaryota</taxon>
        <taxon>Viridiplantae</taxon>
        <taxon>Streptophyta</taxon>
        <taxon>Embryophyta</taxon>
        <taxon>Tracheophyta</taxon>
        <taxon>Spermatophyta</taxon>
        <taxon>Magnoliopsida</taxon>
        <taxon>Liliopsida</taxon>
        <taxon>Dioscoreales</taxon>
        <taxon>Dioscoreaceae</taxon>
        <taxon>Dioscorea</taxon>
    </lineage>
</organism>
<protein>
    <submittedName>
        <fullName evidence="2">Uncharacterized protein LOC120267013</fullName>
    </submittedName>
</protein>
<proteinExistence type="predicted"/>
<dbReference type="RefSeq" id="XP_039130626.1">
    <property type="nucleotide sequence ID" value="XM_039274692.1"/>
</dbReference>